<evidence type="ECO:0000313" key="7">
    <source>
        <dbReference type="EMBL" id="KAA5401134.1"/>
    </source>
</evidence>
<dbReference type="GO" id="GO:0006269">
    <property type="term" value="P:DNA replication, synthesis of primer"/>
    <property type="evidence" value="ECO:0007669"/>
    <property type="project" value="TreeGrafter"/>
</dbReference>
<dbReference type="GO" id="GO:0003899">
    <property type="term" value="F:DNA-directed RNA polymerase activity"/>
    <property type="evidence" value="ECO:0007669"/>
    <property type="project" value="InterPro"/>
</dbReference>
<evidence type="ECO:0000313" key="6">
    <source>
        <dbReference type="EMBL" id="KAA5392589.1"/>
    </source>
</evidence>
<evidence type="ECO:0000256" key="3">
    <source>
        <dbReference type="ARBA" id="ARBA00022833"/>
    </source>
</evidence>
<dbReference type="InterPro" id="IPR036977">
    <property type="entry name" value="DNA_primase_Znf_CHC2"/>
</dbReference>
<reference evidence="8 9" key="1">
    <citation type="journal article" date="2019" name="Nat. Med.">
        <title>A library of human gut bacterial isolates paired with longitudinal multiomics data enables mechanistic microbiome research.</title>
        <authorList>
            <person name="Poyet M."/>
            <person name="Groussin M."/>
            <person name="Gibbons S.M."/>
            <person name="Avila-Pacheco J."/>
            <person name="Jiang X."/>
            <person name="Kearney S.M."/>
            <person name="Perrotta A.R."/>
            <person name="Berdy B."/>
            <person name="Zhao S."/>
            <person name="Lieberman T.D."/>
            <person name="Swanson P.K."/>
            <person name="Smith M."/>
            <person name="Roesemann S."/>
            <person name="Alexander J.E."/>
            <person name="Rich S.A."/>
            <person name="Livny J."/>
            <person name="Vlamakis H."/>
            <person name="Clish C."/>
            <person name="Bullock K."/>
            <person name="Deik A."/>
            <person name="Scott J."/>
            <person name="Pierce K.A."/>
            <person name="Xavier R.J."/>
            <person name="Alm E.J."/>
        </authorList>
    </citation>
    <scope>NUCLEOTIDE SEQUENCE [LARGE SCALE GENOMIC DNA]</scope>
    <source>
        <strain evidence="6 9">BIOML-A1</strain>
        <strain evidence="7 8">BIOML-A4</strain>
    </source>
</reference>
<evidence type="ECO:0000256" key="4">
    <source>
        <dbReference type="SAM" id="MobiDB-lite"/>
    </source>
</evidence>
<dbReference type="Gene3D" id="3.90.580.10">
    <property type="entry name" value="Zinc finger, CHC2-type domain"/>
    <property type="match status" value="1"/>
</dbReference>
<name>A0A4Q5HKM5_9BACT</name>
<gene>
    <name evidence="7" type="ORF">F2Y51_23035</name>
    <name evidence="6" type="ORF">F2Y58_21700</name>
</gene>
<comment type="caution">
    <text evidence="7">The sequence shown here is derived from an EMBL/GenBank/DDBJ whole genome shotgun (WGS) entry which is preliminary data.</text>
</comment>
<evidence type="ECO:0000256" key="2">
    <source>
        <dbReference type="ARBA" id="ARBA00022771"/>
    </source>
</evidence>
<dbReference type="InterPro" id="IPR050219">
    <property type="entry name" value="DnaG_primase"/>
</dbReference>
<dbReference type="Pfam" id="PF13155">
    <property type="entry name" value="Toprim_2"/>
    <property type="match status" value="1"/>
</dbReference>
<dbReference type="PANTHER" id="PTHR30313:SF2">
    <property type="entry name" value="DNA PRIMASE"/>
    <property type="match status" value="1"/>
</dbReference>
<dbReference type="EMBL" id="VVZA01000040">
    <property type="protein sequence ID" value="KAA5401134.1"/>
    <property type="molecule type" value="Genomic_DNA"/>
</dbReference>
<keyword evidence="1" id="KW-0479">Metal-binding</keyword>
<evidence type="ECO:0000313" key="8">
    <source>
        <dbReference type="Proteomes" id="UP000441162"/>
    </source>
</evidence>
<evidence type="ECO:0000313" key="9">
    <source>
        <dbReference type="Proteomes" id="UP000481616"/>
    </source>
</evidence>
<accession>A0A4Q5HKM5</accession>
<dbReference type="GO" id="GO:0008270">
    <property type="term" value="F:zinc ion binding"/>
    <property type="evidence" value="ECO:0007669"/>
    <property type="project" value="UniProtKB-KW"/>
</dbReference>
<keyword evidence="3" id="KW-0862">Zinc</keyword>
<organism evidence="7 8">
    <name type="scientific">Phocaeicola dorei</name>
    <dbReference type="NCBI Taxonomy" id="357276"/>
    <lineage>
        <taxon>Bacteria</taxon>
        <taxon>Pseudomonadati</taxon>
        <taxon>Bacteroidota</taxon>
        <taxon>Bacteroidia</taxon>
        <taxon>Bacteroidales</taxon>
        <taxon>Bacteroidaceae</taxon>
        <taxon>Phocaeicola</taxon>
    </lineage>
</organism>
<dbReference type="Proteomes" id="UP000481616">
    <property type="component" value="Unassembled WGS sequence"/>
</dbReference>
<sequence length="306" mass="34695">MTSQEANSIPLGDILSHYGYEPSRRYGGYDMYRSPFRSDTSPSFKVFKQENRWYDFGDGTYGRAVDLVMRVENCSFPQAMKELGRMRTSPQLSMPSTIRKPEATAGRPPAAAPMTVLKVIPVQNRHLLDYAASRGIDEEIVRKYCVEVHYCFERNPREKYALGFANDHRGFELRNSMFKGCAYAKDITCISEGNRSCAVFEGFFDLLSFKQYAREHPEMPALGKLDVCVLNSTAIVDRSKDFLSKYEKVHAFLDNDAPGRGALGKIRGFLPEDVILVNESERLYPRCNDFNEFLQKAGCPAAGHEI</sequence>
<dbReference type="Pfam" id="PF01807">
    <property type="entry name" value="Zn_ribbon_DnaG"/>
    <property type="match status" value="1"/>
</dbReference>
<dbReference type="PANTHER" id="PTHR30313">
    <property type="entry name" value="DNA PRIMASE"/>
    <property type="match status" value="1"/>
</dbReference>
<dbReference type="SUPFAM" id="SSF56731">
    <property type="entry name" value="DNA primase core"/>
    <property type="match status" value="1"/>
</dbReference>
<dbReference type="GO" id="GO:0003677">
    <property type="term" value="F:DNA binding"/>
    <property type="evidence" value="ECO:0007669"/>
    <property type="project" value="InterPro"/>
</dbReference>
<protein>
    <submittedName>
        <fullName evidence="7">DNA primase</fullName>
    </submittedName>
</protein>
<evidence type="ECO:0000256" key="1">
    <source>
        <dbReference type="ARBA" id="ARBA00022723"/>
    </source>
</evidence>
<dbReference type="GO" id="GO:0005737">
    <property type="term" value="C:cytoplasm"/>
    <property type="evidence" value="ECO:0007669"/>
    <property type="project" value="TreeGrafter"/>
</dbReference>
<dbReference type="SUPFAM" id="SSF57783">
    <property type="entry name" value="Zinc beta-ribbon"/>
    <property type="match status" value="1"/>
</dbReference>
<dbReference type="EMBL" id="VVYY01000030">
    <property type="protein sequence ID" value="KAA5392589.1"/>
    <property type="molecule type" value="Genomic_DNA"/>
</dbReference>
<proteinExistence type="predicted"/>
<keyword evidence="2" id="KW-0863">Zinc-finger</keyword>
<feature type="domain" description="Zinc finger CHC2-type" evidence="5">
    <location>
        <begin position="31"/>
        <end position="86"/>
    </location>
</feature>
<dbReference type="InterPro" id="IPR002694">
    <property type="entry name" value="Znf_CHC2"/>
</dbReference>
<dbReference type="RefSeq" id="WP_007839775.1">
    <property type="nucleotide sequence ID" value="NZ_RCXK01000031.1"/>
</dbReference>
<dbReference type="AlphaFoldDB" id="A0A4Q5HKM5"/>
<dbReference type="Gene3D" id="3.40.1360.10">
    <property type="match status" value="1"/>
</dbReference>
<feature type="region of interest" description="Disordered" evidence="4">
    <location>
        <begin position="88"/>
        <end position="109"/>
    </location>
</feature>
<evidence type="ECO:0000259" key="5">
    <source>
        <dbReference type="Pfam" id="PF01807"/>
    </source>
</evidence>
<dbReference type="Proteomes" id="UP000441162">
    <property type="component" value="Unassembled WGS sequence"/>
</dbReference>